<gene>
    <name evidence="1" type="ORF">AB433_03315</name>
</gene>
<protein>
    <submittedName>
        <fullName evidence="1">Uncharacterized protein</fullName>
    </submittedName>
</protein>
<dbReference type="SUPFAM" id="SSF109854">
    <property type="entry name" value="DinB/YfiT-like putative metalloenzymes"/>
    <property type="match status" value="1"/>
</dbReference>
<evidence type="ECO:0000313" key="1">
    <source>
        <dbReference type="EMBL" id="AKM09218.1"/>
    </source>
</evidence>
<proteinExistence type="predicted"/>
<dbReference type="OrthoDB" id="338237at2"/>
<evidence type="ECO:0000313" key="2">
    <source>
        <dbReference type="Proteomes" id="UP000035287"/>
    </source>
</evidence>
<name>A0A0G3XFS5_9SPHN</name>
<reference evidence="1 2" key="1">
    <citation type="submission" date="2015-06" db="EMBL/GenBank/DDBJ databases">
        <authorList>
            <person name="Zeng Y."/>
            <person name="Huang Y."/>
        </authorList>
    </citation>
    <scope>NUCLEOTIDE SEQUENCE [LARGE SCALE GENOMIC DNA]</scope>
    <source>
        <strain evidence="1 2">PQ-2</strain>
    </source>
</reference>
<dbReference type="PANTHER" id="PTHR36922">
    <property type="entry name" value="BLL2446 PROTEIN"/>
    <property type="match status" value="1"/>
</dbReference>
<organism evidence="1 2">
    <name type="scientific">Croceicoccus naphthovorans</name>
    <dbReference type="NCBI Taxonomy" id="1348774"/>
    <lineage>
        <taxon>Bacteria</taxon>
        <taxon>Pseudomonadati</taxon>
        <taxon>Pseudomonadota</taxon>
        <taxon>Alphaproteobacteria</taxon>
        <taxon>Sphingomonadales</taxon>
        <taxon>Erythrobacteraceae</taxon>
        <taxon>Croceicoccus</taxon>
    </lineage>
</organism>
<dbReference type="RefSeq" id="WP_047819909.1">
    <property type="nucleotide sequence ID" value="NZ_CP011770.1"/>
</dbReference>
<dbReference type="PANTHER" id="PTHR36922:SF1">
    <property type="entry name" value="DUF1993 DOMAIN-CONTAINING PROTEIN"/>
    <property type="match status" value="1"/>
</dbReference>
<dbReference type="Pfam" id="PF09351">
    <property type="entry name" value="DUF1993"/>
    <property type="match status" value="1"/>
</dbReference>
<dbReference type="InterPro" id="IPR018531">
    <property type="entry name" value="DUF1993"/>
</dbReference>
<dbReference type="Proteomes" id="UP000035287">
    <property type="component" value="Chromosome"/>
</dbReference>
<dbReference type="AlphaFoldDB" id="A0A0G3XFS5"/>
<dbReference type="KEGG" id="cna:AB433_03315"/>
<sequence>MPISLHAAFVPSCLQLIAATGTLIDKAAAACAEQGKDFSSVADARLAPDMFDFCYQVKSMRVHSIGAIEGVRAGTFSPDLSEAPRDADGLKQVLDDARQKLEAVTVEEMESFVGAPAEFRFKDFVMPFKAEDFLLSFSQPNFYFHATTAYDLVRAQGIAIGKRDYLGTPRMTAPQ</sequence>
<keyword evidence="2" id="KW-1185">Reference proteome</keyword>
<dbReference type="EMBL" id="CP011770">
    <property type="protein sequence ID" value="AKM09218.1"/>
    <property type="molecule type" value="Genomic_DNA"/>
</dbReference>
<dbReference type="InterPro" id="IPR034660">
    <property type="entry name" value="DinB/YfiT-like"/>
</dbReference>
<dbReference type="PATRIC" id="fig|1348774.3.peg.693"/>
<dbReference type="STRING" id="1348774.AB433_03315"/>
<accession>A0A0G3XFS5</accession>
<dbReference type="Gene3D" id="1.20.120.450">
    <property type="entry name" value="dinb family like domain"/>
    <property type="match status" value="1"/>
</dbReference>